<name>A0A645E6Y6_9ZZZZ</name>
<sequence length="87" mass="9362">MLAQSGIQKPCLCATNAITLGMLPGGAIEQHLLKFFHSTRIDDGDLPVAQSRVALSREQETLDVSLGEGLPIVCGKDHTQVEPLHSR</sequence>
<dbReference type="AlphaFoldDB" id="A0A645E6Y6"/>
<organism evidence="1">
    <name type="scientific">bioreactor metagenome</name>
    <dbReference type="NCBI Taxonomy" id="1076179"/>
    <lineage>
        <taxon>unclassified sequences</taxon>
        <taxon>metagenomes</taxon>
        <taxon>ecological metagenomes</taxon>
    </lineage>
</organism>
<reference evidence="1" key="1">
    <citation type="submission" date="2019-08" db="EMBL/GenBank/DDBJ databases">
        <authorList>
            <person name="Kucharzyk K."/>
            <person name="Murdoch R.W."/>
            <person name="Higgins S."/>
            <person name="Loffler F."/>
        </authorList>
    </citation>
    <scope>NUCLEOTIDE SEQUENCE</scope>
</reference>
<comment type="caution">
    <text evidence="1">The sequence shown here is derived from an EMBL/GenBank/DDBJ whole genome shotgun (WGS) entry which is preliminary data.</text>
</comment>
<dbReference type="EMBL" id="VSSQ01043615">
    <property type="protein sequence ID" value="MPM97321.1"/>
    <property type="molecule type" value="Genomic_DNA"/>
</dbReference>
<accession>A0A645E6Y6</accession>
<evidence type="ECO:0000313" key="1">
    <source>
        <dbReference type="EMBL" id="MPM97321.1"/>
    </source>
</evidence>
<protein>
    <submittedName>
        <fullName evidence="1">Uncharacterized protein</fullName>
    </submittedName>
</protein>
<gene>
    <name evidence="1" type="ORF">SDC9_144494</name>
</gene>
<proteinExistence type="predicted"/>